<dbReference type="Gene3D" id="2.60.120.650">
    <property type="entry name" value="Cupin"/>
    <property type="match status" value="1"/>
</dbReference>
<dbReference type="SMART" id="SM00558">
    <property type="entry name" value="JmjC"/>
    <property type="match status" value="1"/>
</dbReference>
<protein>
    <submittedName>
        <fullName evidence="2">Cupin-like domain-containing protein</fullName>
    </submittedName>
</protein>
<gene>
    <name evidence="2" type="ORF">M6D89_09775</name>
</gene>
<evidence type="ECO:0000313" key="3">
    <source>
        <dbReference type="Proteomes" id="UP001139319"/>
    </source>
</evidence>
<dbReference type="PANTHER" id="PTHR12461">
    <property type="entry name" value="HYPOXIA-INDUCIBLE FACTOR 1 ALPHA INHIBITOR-RELATED"/>
    <property type="match status" value="1"/>
</dbReference>
<dbReference type="EMBL" id="JAMFTH010000002">
    <property type="protein sequence ID" value="MCP8899587.1"/>
    <property type="molecule type" value="Genomic_DNA"/>
</dbReference>
<name>A0A9X2I522_9GAMM</name>
<accession>A0A9X2I522</accession>
<dbReference type="Pfam" id="PF13621">
    <property type="entry name" value="Cupin_8"/>
    <property type="match status" value="1"/>
</dbReference>
<sequence length="255" mass="29133">MSFSAAVDNRQSGIDISAFLASRPMQPVLLPRLVSYWQIVQKAEQSVPEYFDYLRGFDQRAVFQAMIARPEERGRIFYRRDFKAFNFTRMNGYLTDALEYLASQQNNSKSPTFYLGANSIADYLPGLEKYCRLSGIPESAVSNIWLGNRVVVPTHNDKNDNVACVVSGRRRFTLFAPEQEPNLYIAQLPQTPAGRPVSRVDVAQPDLQTYPRYATAQAQALTYTLTPGDALYIPKNWWHNVESLDDVNTLVNFWW</sequence>
<organism evidence="2 3">
    <name type="scientific">Gilvimarinus xylanilyticus</name>
    <dbReference type="NCBI Taxonomy" id="2944139"/>
    <lineage>
        <taxon>Bacteria</taxon>
        <taxon>Pseudomonadati</taxon>
        <taxon>Pseudomonadota</taxon>
        <taxon>Gammaproteobacteria</taxon>
        <taxon>Cellvibrionales</taxon>
        <taxon>Cellvibrionaceae</taxon>
        <taxon>Gilvimarinus</taxon>
    </lineage>
</organism>
<dbReference type="RefSeq" id="WP_253967882.1">
    <property type="nucleotide sequence ID" value="NZ_JAMFTH010000002.1"/>
</dbReference>
<dbReference type="SUPFAM" id="SSF51197">
    <property type="entry name" value="Clavaminate synthase-like"/>
    <property type="match status" value="1"/>
</dbReference>
<dbReference type="InterPro" id="IPR003347">
    <property type="entry name" value="JmjC_dom"/>
</dbReference>
<feature type="domain" description="JmjC" evidence="1">
    <location>
        <begin position="99"/>
        <end position="255"/>
    </location>
</feature>
<dbReference type="Proteomes" id="UP001139319">
    <property type="component" value="Unassembled WGS sequence"/>
</dbReference>
<reference evidence="2" key="1">
    <citation type="submission" date="2022-05" db="EMBL/GenBank/DDBJ databases">
        <authorList>
            <person name="Sun H.-N."/>
        </authorList>
    </citation>
    <scope>NUCLEOTIDE SEQUENCE</scope>
    <source>
        <strain evidence="2">HB14</strain>
    </source>
</reference>
<dbReference type="PANTHER" id="PTHR12461:SF105">
    <property type="entry name" value="HYPOXIA-INDUCIBLE FACTOR 1-ALPHA INHIBITOR"/>
    <property type="match status" value="1"/>
</dbReference>
<evidence type="ECO:0000259" key="1">
    <source>
        <dbReference type="PROSITE" id="PS51184"/>
    </source>
</evidence>
<reference evidence="2" key="2">
    <citation type="submission" date="2023-01" db="EMBL/GenBank/DDBJ databases">
        <title>Gilvimarinus xylanilyticus HB14 isolated from Caulerpa lentillifera aquaculture base in Hainan, China.</title>
        <authorList>
            <person name="Zhang Y.-J."/>
        </authorList>
    </citation>
    <scope>NUCLEOTIDE SEQUENCE</scope>
    <source>
        <strain evidence="2">HB14</strain>
    </source>
</reference>
<comment type="caution">
    <text evidence="2">The sequence shown here is derived from an EMBL/GenBank/DDBJ whole genome shotgun (WGS) entry which is preliminary data.</text>
</comment>
<proteinExistence type="predicted"/>
<dbReference type="PROSITE" id="PS51184">
    <property type="entry name" value="JMJC"/>
    <property type="match status" value="1"/>
</dbReference>
<dbReference type="InterPro" id="IPR041667">
    <property type="entry name" value="Cupin_8"/>
</dbReference>
<dbReference type="AlphaFoldDB" id="A0A9X2I522"/>
<evidence type="ECO:0000313" key="2">
    <source>
        <dbReference type="EMBL" id="MCP8899587.1"/>
    </source>
</evidence>
<keyword evidence="3" id="KW-1185">Reference proteome</keyword>